<feature type="chain" id="PRO_5003092955" description="DUF4139 domain-containing protein" evidence="1">
    <location>
        <begin position="20"/>
        <end position="407"/>
    </location>
</feature>
<evidence type="ECO:0008006" key="4">
    <source>
        <dbReference type="Google" id="ProtNLM"/>
    </source>
</evidence>
<dbReference type="PANTHER" id="PTHR38075">
    <property type="entry name" value="DUF4139 DOMAIN-CONTAINING PROTEIN"/>
    <property type="match status" value="1"/>
</dbReference>
<sequence>MNKILLTLGIAALVGAVQAQEATFYRGFAEVKTPVTLPAGEWTWQPGETLFETLVPGTLKLIGVTEQSRRILSREAPNPLAAYRGKAISFYWEGKWREAVVVDPDKPLFQFEGRYLTALPGLVAYPDPSGFPNSRLEVVFRYQGQGSATLDYLSRGLSWGLRYTLEGNDLTGWAGLHNSLGTPQRFRQVELVAGTVPLLEGGIAVPKAATAPAPEARSMAADAGFGAEFAGEAGGTFRYRLPGEVNLEPGLTELPFIRAQVQPAYTWAYTGGFNTGLEIRFQRGYRFSAPENLAAGIVSIRDQGVFVGQAALPDTAKGSLVRLVLGPDPEGQAERKIEQLAQNSFRVTTTVRNPKKYALEVEISEFFPRPFTLEGQGLEKTPEGYRVRFSLNPGQTRILVYTVTLPR</sequence>
<dbReference type="eggNOG" id="COG5316">
    <property type="taxonomic scope" value="Bacteria"/>
</dbReference>
<protein>
    <recommendedName>
        <fullName evidence="4">DUF4139 domain-containing protein</fullName>
    </recommendedName>
</protein>
<name>D7BEM2_ALLS1</name>
<keyword evidence="3" id="KW-1185">Reference proteome</keyword>
<dbReference type="PANTHER" id="PTHR38075:SF1">
    <property type="entry name" value="DUF4139 DOMAIN-CONTAINING PROTEIN"/>
    <property type="match status" value="1"/>
</dbReference>
<dbReference type="KEGG" id="msv:Mesil_1372"/>
<dbReference type="HOGENOM" id="CLU_675791_0_0_0"/>
<organism evidence="2 3">
    <name type="scientific">Allomeiothermus silvanus (strain ATCC 700542 / DSM 9946 / NBRC 106475 / NCIMB 13440 / VI-R2)</name>
    <name type="common">Thermus silvanus</name>
    <dbReference type="NCBI Taxonomy" id="526227"/>
    <lineage>
        <taxon>Bacteria</taxon>
        <taxon>Thermotogati</taxon>
        <taxon>Deinococcota</taxon>
        <taxon>Deinococci</taxon>
        <taxon>Thermales</taxon>
        <taxon>Thermaceae</taxon>
        <taxon>Allomeiothermus</taxon>
    </lineage>
</organism>
<dbReference type="RefSeq" id="WP_013157834.1">
    <property type="nucleotide sequence ID" value="NC_014212.1"/>
</dbReference>
<dbReference type="AlphaFoldDB" id="D7BEM2"/>
<feature type="signal peptide" evidence="1">
    <location>
        <begin position="1"/>
        <end position="19"/>
    </location>
</feature>
<evidence type="ECO:0000256" key="1">
    <source>
        <dbReference type="SAM" id="SignalP"/>
    </source>
</evidence>
<dbReference type="EMBL" id="CP002042">
    <property type="protein sequence ID" value="ADH63265.1"/>
    <property type="molecule type" value="Genomic_DNA"/>
</dbReference>
<proteinExistence type="predicted"/>
<gene>
    <name evidence="2" type="ordered locus">Mesil_1372</name>
</gene>
<dbReference type="Proteomes" id="UP000001916">
    <property type="component" value="Chromosome"/>
</dbReference>
<evidence type="ECO:0000313" key="2">
    <source>
        <dbReference type="EMBL" id="ADH63265.1"/>
    </source>
</evidence>
<reference evidence="2 3" key="1">
    <citation type="journal article" date="2010" name="Stand. Genomic Sci.">
        <title>Complete genome sequence of Meiothermus silvanus type strain (VI-R2).</title>
        <authorList>
            <person name="Sikorski J."/>
            <person name="Tindall B.J."/>
            <person name="Lowry S."/>
            <person name="Lucas S."/>
            <person name="Nolan M."/>
            <person name="Copeland A."/>
            <person name="Glavina Del Rio T."/>
            <person name="Tice H."/>
            <person name="Cheng J.F."/>
            <person name="Han C."/>
            <person name="Pitluck S."/>
            <person name="Liolios K."/>
            <person name="Ivanova N."/>
            <person name="Mavromatis K."/>
            <person name="Mikhailova N."/>
            <person name="Pati A."/>
            <person name="Goodwin L."/>
            <person name="Chen A."/>
            <person name="Palaniappan K."/>
            <person name="Land M."/>
            <person name="Hauser L."/>
            <person name="Chang Y.J."/>
            <person name="Jeffries C.D."/>
            <person name="Rohde M."/>
            <person name="Goker M."/>
            <person name="Woyke T."/>
            <person name="Bristow J."/>
            <person name="Eisen J.A."/>
            <person name="Markowitz V."/>
            <person name="Hugenholtz P."/>
            <person name="Kyrpides N.C."/>
            <person name="Klenk H.P."/>
            <person name="Lapidus A."/>
        </authorList>
    </citation>
    <scope>NUCLEOTIDE SEQUENCE [LARGE SCALE GENOMIC DNA]</scope>
    <source>
        <strain evidence="3">ATCC 700542 / DSM 9946 / VI-R2</strain>
    </source>
</reference>
<accession>D7BEM2</accession>
<dbReference type="OrthoDB" id="30161at2"/>
<keyword evidence="1" id="KW-0732">Signal</keyword>
<evidence type="ECO:0000313" key="3">
    <source>
        <dbReference type="Proteomes" id="UP000001916"/>
    </source>
</evidence>
<dbReference type="STRING" id="526227.Mesil_1372"/>